<dbReference type="RefSeq" id="WP_171438463.1">
    <property type="nucleotide sequence ID" value="NZ_JABFJV010000404.1"/>
</dbReference>
<evidence type="ECO:0000313" key="2">
    <source>
        <dbReference type="Proteomes" id="UP000563426"/>
    </source>
</evidence>
<name>A0A7Y4NX46_9BACT</name>
<dbReference type="EMBL" id="JABFJV010000404">
    <property type="protein sequence ID" value="NOK39038.1"/>
    <property type="molecule type" value="Genomic_DNA"/>
</dbReference>
<evidence type="ECO:0008006" key="3">
    <source>
        <dbReference type="Google" id="ProtNLM"/>
    </source>
</evidence>
<reference evidence="1 2" key="1">
    <citation type="submission" date="2020-05" db="EMBL/GenBank/DDBJ databases">
        <authorList>
            <person name="Whitworth D."/>
        </authorList>
    </citation>
    <scope>NUCLEOTIDE SEQUENCE [LARGE SCALE GENOMIC DNA]</scope>
    <source>
        <strain evidence="1 2">AB043B</strain>
    </source>
</reference>
<dbReference type="AlphaFoldDB" id="A0A7Y4NX46"/>
<keyword evidence="2" id="KW-1185">Reference proteome</keyword>
<dbReference type="Proteomes" id="UP000563426">
    <property type="component" value="Unassembled WGS sequence"/>
</dbReference>
<comment type="caution">
    <text evidence="1">The sequence shown here is derived from an EMBL/GenBank/DDBJ whole genome shotgun (WGS) entry which is preliminary data.</text>
</comment>
<organism evidence="1 2">
    <name type="scientific">Corallococcus exercitus</name>
    <dbReference type="NCBI Taxonomy" id="2316736"/>
    <lineage>
        <taxon>Bacteria</taxon>
        <taxon>Pseudomonadati</taxon>
        <taxon>Myxococcota</taxon>
        <taxon>Myxococcia</taxon>
        <taxon>Myxococcales</taxon>
        <taxon>Cystobacterineae</taxon>
        <taxon>Myxococcaceae</taxon>
        <taxon>Corallococcus</taxon>
    </lineage>
</organism>
<proteinExistence type="predicted"/>
<sequence length="124" mass="13510">VAALLNQDALPSLHVVFPGEYRSELAPGMTLEYQLVGMPVPFEAVIEKVEGPEASLQYAQAQLPGSDAFGHGAVLVQAHVPSRNYERDGKQRVYKDGMKGRARVKLGTQRLIVAWFPGLRAALP</sequence>
<protein>
    <recommendedName>
        <fullName evidence="3">HlyD family efflux transporter periplasmic adaptor subunit</fullName>
    </recommendedName>
</protein>
<gene>
    <name evidence="1" type="ORF">HMI49_38215</name>
</gene>
<evidence type="ECO:0000313" key="1">
    <source>
        <dbReference type="EMBL" id="NOK39038.1"/>
    </source>
</evidence>
<accession>A0A7Y4NX46</accession>
<feature type="non-terminal residue" evidence="1">
    <location>
        <position position="1"/>
    </location>
</feature>